<name>A0A2Z7AF44_9LAMI</name>
<protein>
    <submittedName>
        <fullName evidence="2">Iron-sulfur protein NUBPL</fullName>
    </submittedName>
</protein>
<accession>A0A2Z7AF44</accession>
<sequence>MQMLCKGSRLQPKAGSQRISTTAQQQDLIKGTISMATGILSTGELTTHLQYTIPDAKNQVHLLLLTHEMWELPTPLIAANEPSREIEVRELHALLQDCQNDADPPPAQRQHNNCSKTEAQKSNSWELQLDRAILPHQTPQKALTSTTQGRCLRTPHQLQANVRKQYPNEASQQEESNVTTLALVGTAYRRQSKKIRFGEQ</sequence>
<dbReference type="Proteomes" id="UP000250235">
    <property type="component" value="Unassembled WGS sequence"/>
</dbReference>
<keyword evidence="3" id="KW-1185">Reference proteome</keyword>
<gene>
    <name evidence="2" type="ORF">F511_22328</name>
</gene>
<feature type="region of interest" description="Disordered" evidence="1">
    <location>
        <begin position="99"/>
        <end position="118"/>
    </location>
</feature>
<evidence type="ECO:0000313" key="2">
    <source>
        <dbReference type="EMBL" id="KZV17584.1"/>
    </source>
</evidence>
<dbReference type="EMBL" id="KV018131">
    <property type="protein sequence ID" value="KZV17584.1"/>
    <property type="molecule type" value="Genomic_DNA"/>
</dbReference>
<proteinExistence type="predicted"/>
<dbReference type="AlphaFoldDB" id="A0A2Z7AF44"/>
<reference evidence="2 3" key="1">
    <citation type="journal article" date="2015" name="Proc. Natl. Acad. Sci. U.S.A.">
        <title>The resurrection genome of Boea hygrometrica: A blueprint for survival of dehydration.</title>
        <authorList>
            <person name="Xiao L."/>
            <person name="Yang G."/>
            <person name="Zhang L."/>
            <person name="Yang X."/>
            <person name="Zhao S."/>
            <person name="Ji Z."/>
            <person name="Zhou Q."/>
            <person name="Hu M."/>
            <person name="Wang Y."/>
            <person name="Chen M."/>
            <person name="Xu Y."/>
            <person name="Jin H."/>
            <person name="Xiao X."/>
            <person name="Hu G."/>
            <person name="Bao F."/>
            <person name="Hu Y."/>
            <person name="Wan P."/>
            <person name="Li L."/>
            <person name="Deng X."/>
            <person name="Kuang T."/>
            <person name="Xiang C."/>
            <person name="Zhu J.K."/>
            <person name="Oliver M.J."/>
            <person name="He Y."/>
        </authorList>
    </citation>
    <scope>NUCLEOTIDE SEQUENCE [LARGE SCALE GENOMIC DNA]</scope>
    <source>
        <strain evidence="3">cv. XS01</strain>
    </source>
</reference>
<organism evidence="2 3">
    <name type="scientific">Dorcoceras hygrometricum</name>
    <dbReference type="NCBI Taxonomy" id="472368"/>
    <lineage>
        <taxon>Eukaryota</taxon>
        <taxon>Viridiplantae</taxon>
        <taxon>Streptophyta</taxon>
        <taxon>Embryophyta</taxon>
        <taxon>Tracheophyta</taxon>
        <taxon>Spermatophyta</taxon>
        <taxon>Magnoliopsida</taxon>
        <taxon>eudicotyledons</taxon>
        <taxon>Gunneridae</taxon>
        <taxon>Pentapetalae</taxon>
        <taxon>asterids</taxon>
        <taxon>lamiids</taxon>
        <taxon>Lamiales</taxon>
        <taxon>Gesneriaceae</taxon>
        <taxon>Didymocarpoideae</taxon>
        <taxon>Trichosporeae</taxon>
        <taxon>Loxocarpinae</taxon>
        <taxon>Dorcoceras</taxon>
    </lineage>
</organism>
<feature type="region of interest" description="Disordered" evidence="1">
    <location>
        <begin position="1"/>
        <end position="22"/>
    </location>
</feature>
<evidence type="ECO:0000313" key="3">
    <source>
        <dbReference type="Proteomes" id="UP000250235"/>
    </source>
</evidence>
<feature type="compositionally biased region" description="Polar residues" evidence="1">
    <location>
        <begin position="109"/>
        <end position="118"/>
    </location>
</feature>
<evidence type="ECO:0000256" key="1">
    <source>
        <dbReference type="SAM" id="MobiDB-lite"/>
    </source>
</evidence>